<accession>A0A267B3U9</accession>
<reference evidence="2 3" key="1">
    <citation type="submission" date="2019-02" db="EMBL/GenBank/DDBJ databases">
        <authorList>
            <consortium name="Pathogen Informatics"/>
        </authorList>
    </citation>
    <scope>NUCLEOTIDE SEQUENCE [LARGE SCALE GENOMIC DNA]</scope>
    <source>
        <strain evidence="2 3">3012STDY7103891</strain>
    </source>
</reference>
<dbReference type="EMBL" id="CAACYJ010000040">
    <property type="protein sequence ID" value="VFB21920.1"/>
    <property type="molecule type" value="Genomic_DNA"/>
</dbReference>
<evidence type="ECO:0000313" key="3">
    <source>
        <dbReference type="Proteomes" id="UP000330809"/>
    </source>
</evidence>
<proteinExistence type="predicted"/>
<name>A0A267B3U9_PSEFR</name>
<evidence type="ECO:0000313" key="1">
    <source>
        <dbReference type="EMBL" id="VFB19802.1"/>
    </source>
</evidence>
<dbReference type="EMBL" id="CAACYJ010000035">
    <property type="protein sequence ID" value="VFB19802.1"/>
    <property type="molecule type" value="Genomic_DNA"/>
</dbReference>
<evidence type="ECO:0000313" key="2">
    <source>
        <dbReference type="EMBL" id="VFB21920.1"/>
    </source>
</evidence>
<sequence length="117" mass="12580">MTSEITQTPTISFEEIHTRGTELIRKRASFEILGLNGKMIDAVSLLEAEIEKQGLTCRIYTSGRIASIGASMLGGVTGIVGIASAAVIAAHNIATFNPDYEVSKHLVDNKLVVSYEK</sequence>
<dbReference type="AlphaFoldDB" id="A0A267B3U9"/>
<organism evidence="2 3">
    <name type="scientific">Pseudomonas fragi</name>
    <dbReference type="NCBI Taxonomy" id="296"/>
    <lineage>
        <taxon>Bacteria</taxon>
        <taxon>Pseudomonadati</taxon>
        <taxon>Pseudomonadota</taxon>
        <taxon>Gammaproteobacteria</taxon>
        <taxon>Pseudomonadales</taxon>
        <taxon>Pseudomonadaceae</taxon>
        <taxon>Pseudomonas</taxon>
    </lineage>
</organism>
<protein>
    <submittedName>
        <fullName evidence="2">Uncharacterized protein</fullName>
    </submittedName>
</protein>
<gene>
    <name evidence="1" type="ORF">NCTC10754_02410</name>
    <name evidence="2" type="ORF">NCTC10754_04601</name>
</gene>
<dbReference type="RefSeq" id="WP_095024239.1">
    <property type="nucleotide sequence ID" value="NZ_CAACYJ010000035.1"/>
</dbReference>
<dbReference type="Proteomes" id="UP000330809">
    <property type="component" value="Unassembled WGS sequence"/>
</dbReference>